<dbReference type="Proteomes" id="UP000286997">
    <property type="component" value="Unassembled WGS sequence"/>
</dbReference>
<keyword evidence="2" id="KW-1003">Cell membrane</keyword>
<dbReference type="GO" id="GO:0020037">
    <property type="term" value="F:heme binding"/>
    <property type="evidence" value="ECO:0007669"/>
    <property type="project" value="InterPro"/>
</dbReference>
<dbReference type="Pfam" id="PF11563">
    <property type="entry name" value="Protoglobin"/>
    <property type="match status" value="1"/>
</dbReference>
<dbReference type="InterPro" id="IPR000727">
    <property type="entry name" value="T_SNARE_dom"/>
</dbReference>
<dbReference type="Pfam" id="PF00015">
    <property type="entry name" value="MCPsignal"/>
    <property type="match status" value="1"/>
</dbReference>
<dbReference type="Gene3D" id="1.10.490.10">
    <property type="entry name" value="Globins"/>
    <property type="match status" value="1"/>
</dbReference>
<dbReference type="CDD" id="cd01068">
    <property type="entry name" value="globin_sensor"/>
    <property type="match status" value="1"/>
</dbReference>
<evidence type="ECO:0000256" key="5">
    <source>
        <dbReference type="PROSITE-ProRule" id="PRU00284"/>
    </source>
</evidence>
<dbReference type="SMART" id="SM00283">
    <property type="entry name" value="MA"/>
    <property type="match status" value="1"/>
</dbReference>
<dbReference type="SUPFAM" id="SSF46458">
    <property type="entry name" value="Globin-like"/>
    <property type="match status" value="1"/>
</dbReference>
<name>A0A437P2C7_9HYPH</name>
<organism evidence="8 9">
    <name type="scientific">Methylobacterium oryzihabitans</name>
    <dbReference type="NCBI Taxonomy" id="2499852"/>
    <lineage>
        <taxon>Bacteria</taxon>
        <taxon>Pseudomonadati</taxon>
        <taxon>Pseudomonadota</taxon>
        <taxon>Alphaproteobacteria</taxon>
        <taxon>Hyphomicrobiales</taxon>
        <taxon>Methylobacteriaceae</taxon>
        <taxon>Methylobacterium</taxon>
    </lineage>
</organism>
<comment type="subcellular location">
    <subcellularLocation>
        <location evidence="1">Cell inner membrane</location>
        <topology evidence="1">Multi-pass membrane protein</topology>
    </subcellularLocation>
</comment>
<evidence type="ECO:0000256" key="3">
    <source>
        <dbReference type="ARBA" id="ARBA00023224"/>
    </source>
</evidence>
<keyword evidence="2" id="KW-0472">Membrane</keyword>
<dbReference type="EMBL" id="SACP01000016">
    <property type="protein sequence ID" value="RVU16395.1"/>
    <property type="molecule type" value="Genomic_DNA"/>
</dbReference>
<protein>
    <submittedName>
        <fullName evidence="8">Globin-coupled sensor protein</fullName>
    </submittedName>
</protein>
<dbReference type="PROSITE" id="PS50192">
    <property type="entry name" value="T_SNARE"/>
    <property type="match status" value="1"/>
</dbReference>
<dbReference type="OrthoDB" id="8004509at2"/>
<accession>A0A437P2C7</accession>
<dbReference type="InterPro" id="IPR004090">
    <property type="entry name" value="Chemotax_Me-accpt_rcpt"/>
</dbReference>
<dbReference type="InterPro" id="IPR012292">
    <property type="entry name" value="Globin/Proto"/>
</dbReference>
<keyword evidence="9" id="KW-1185">Reference proteome</keyword>
<feature type="domain" description="T-SNARE coiled-coil homology" evidence="7">
    <location>
        <begin position="338"/>
        <end position="400"/>
    </location>
</feature>
<evidence type="ECO:0000256" key="1">
    <source>
        <dbReference type="ARBA" id="ARBA00004429"/>
    </source>
</evidence>
<dbReference type="InterPro" id="IPR044398">
    <property type="entry name" value="Globin-sensor_dom"/>
</dbReference>
<dbReference type="PROSITE" id="PS50111">
    <property type="entry name" value="CHEMOTAXIS_TRANSDUC_2"/>
    <property type="match status" value="1"/>
</dbReference>
<dbReference type="GO" id="GO:0005886">
    <property type="term" value="C:plasma membrane"/>
    <property type="evidence" value="ECO:0007669"/>
    <property type="project" value="UniProtKB-SubCell"/>
</dbReference>
<proteinExistence type="inferred from homology"/>
<comment type="similarity">
    <text evidence="4">Belongs to the methyl-accepting chemotaxis (MCP) protein family.</text>
</comment>
<sequence>MLEADKIDARLEFLEIDPDVSAELKNVWALIEPALPAVLARFYDKMQGIPHLAAILGSHKPRLVSAQSKHWAQLFSGRFDEDYVASIRRIGLVHHRIGLEPRWYIGGYSFILNELTRLVCRQKRFGDPSRRLAALNKAVMIDMDFAISVYQDVLLEERQKRGSVLAAAITTFSEAVQSSLTVSGEASERLAGSARTLSEATDHAMRLAGDAAAAAEHTSTAMQTSAAATEELAVSVREIGQQAHRSAAVARSAVETAERTRHSVGSLIEHTTEISQVVELINQIAGQTNLLALNATIEAARAGEAGRGFAVVAAEVKTLAGRTAKATTEIASRIDAIQHATRQSADDIRAIGGVIDEVNVIAAAIASAVEEQGAVTGEISGTVQQSAGHAGSVSQSVASLAEASASAAEVAGQVAEARRILDEQLDRLRQDIATFLGHAQAA</sequence>
<evidence type="ECO:0000256" key="2">
    <source>
        <dbReference type="ARBA" id="ARBA00022519"/>
    </source>
</evidence>
<evidence type="ECO:0000313" key="9">
    <source>
        <dbReference type="Proteomes" id="UP000286997"/>
    </source>
</evidence>
<dbReference type="GO" id="GO:0006935">
    <property type="term" value="P:chemotaxis"/>
    <property type="evidence" value="ECO:0007669"/>
    <property type="project" value="InterPro"/>
</dbReference>
<dbReference type="GO" id="GO:0004888">
    <property type="term" value="F:transmembrane signaling receptor activity"/>
    <property type="evidence" value="ECO:0007669"/>
    <property type="project" value="InterPro"/>
</dbReference>
<dbReference type="SUPFAM" id="SSF58104">
    <property type="entry name" value="Methyl-accepting chemotaxis protein (MCP) signaling domain"/>
    <property type="match status" value="1"/>
</dbReference>
<dbReference type="RefSeq" id="WP_127731280.1">
    <property type="nucleotide sequence ID" value="NZ_SACP01000016.1"/>
</dbReference>
<dbReference type="GO" id="GO:0007165">
    <property type="term" value="P:signal transduction"/>
    <property type="evidence" value="ECO:0007669"/>
    <property type="project" value="UniProtKB-KW"/>
</dbReference>
<gene>
    <name evidence="8" type="ORF">EOE48_17050</name>
</gene>
<evidence type="ECO:0000313" key="8">
    <source>
        <dbReference type="EMBL" id="RVU16395.1"/>
    </source>
</evidence>
<dbReference type="Gene3D" id="1.10.287.950">
    <property type="entry name" value="Methyl-accepting chemotaxis protein"/>
    <property type="match status" value="1"/>
</dbReference>
<comment type="caution">
    <text evidence="8">The sequence shown here is derived from an EMBL/GenBank/DDBJ whole genome shotgun (WGS) entry which is preliminary data.</text>
</comment>
<dbReference type="GO" id="GO:0019825">
    <property type="term" value="F:oxygen binding"/>
    <property type="evidence" value="ECO:0007669"/>
    <property type="project" value="InterPro"/>
</dbReference>
<feature type="domain" description="Methyl-accepting transducer" evidence="6">
    <location>
        <begin position="186"/>
        <end position="411"/>
    </location>
</feature>
<keyword evidence="2" id="KW-0997">Cell inner membrane</keyword>
<dbReference type="PANTHER" id="PTHR32089:SF112">
    <property type="entry name" value="LYSOZYME-LIKE PROTEIN-RELATED"/>
    <property type="match status" value="1"/>
</dbReference>
<evidence type="ECO:0000259" key="6">
    <source>
        <dbReference type="PROSITE" id="PS50111"/>
    </source>
</evidence>
<dbReference type="InterPro" id="IPR004089">
    <property type="entry name" value="MCPsignal_dom"/>
</dbReference>
<evidence type="ECO:0000256" key="4">
    <source>
        <dbReference type="ARBA" id="ARBA00029447"/>
    </source>
</evidence>
<dbReference type="InterPro" id="IPR009050">
    <property type="entry name" value="Globin-like_sf"/>
</dbReference>
<dbReference type="PANTHER" id="PTHR32089">
    <property type="entry name" value="METHYL-ACCEPTING CHEMOTAXIS PROTEIN MCPB"/>
    <property type="match status" value="1"/>
</dbReference>
<keyword evidence="3 5" id="KW-0807">Transducer</keyword>
<dbReference type="PRINTS" id="PR00260">
    <property type="entry name" value="CHEMTRNSDUCR"/>
</dbReference>
<dbReference type="AlphaFoldDB" id="A0A437P2C7"/>
<evidence type="ECO:0000259" key="7">
    <source>
        <dbReference type="PROSITE" id="PS50192"/>
    </source>
</evidence>
<dbReference type="InterPro" id="IPR039379">
    <property type="entry name" value="Protoglobin_sensor_dom"/>
</dbReference>
<reference evidence="8 9" key="1">
    <citation type="submission" date="2019-01" db="EMBL/GenBank/DDBJ databases">
        <authorList>
            <person name="Chen W.-M."/>
        </authorList>
    </citation>
    <scope>NUCLEOTIDE SEQUENCE [LARGE SCALE GENOMIC DNA]</scope>
    <source>
        <strain evidence="8 9">TER-1</strain>
    </source>
</reference>